<proteinExistence type="inferred from homology"/>
<dbReference type="PANTHER" id="PTHR34873">
    <property type="entry name" value="SSR1766 PROTEIN"/>
    <property type="match status" value="1"/>
</dbReference>
<dbReference type="GO" id="GO:0004519">
    <property type="term" value="F:endonuclease activity"/>
    <property type="evidence" value="ECO:0007669"/>
    <property type="project" value="UniProtKB-KW"/>
</dbReference>
<accession>F8AAU0</accession>
<evidence type="ECO:0000313" key="8">
    <source>
        <dbReference type="EMBL" id="AEH45451.1"/>
    </source>
</evidence>
<dbReference type="OrthoDB" id="9811409at2"/>
<keyword evidence="5" id="KW-0378">Hydrolase</keyword>
<dbReference type="AlphaFoldDB" id="F8AAU0"/>
<dbReference type="EMBL" id="CP002683">
    <property type="protein sequence ID" value="AEH45451.1"/>
    <property type="molecule type" value="Genomic_DNA"/>
</dbReference>
<dbReference type="Gene3D" id="3.30.920.30">
    <property type="entry name" value="Hypothetical protein"/>
    <property type="match status" value="1"/>
</dbReference>
<keyword evidence="4" id="KW-0255">Endonuclease</keyword>
<keyword evidence="7" id="KW-0346">Stress response</keyword>
<protein>
    <submittedName>
        <fullName evidence="8">YcfA family protein</fullName>
    </submittedName>
</protein>
<reference evidence="8 9" key="2">
    <citation type="journal article" date="2012" name="Stand. Genomic Sci.">
        <title>Complete genome sequence of the thermophilic sulfate-reducing ocean bacterium Thermodesulfatator indicus type strain (CIR29812(T)).</title>
        <authorList>
            <person name="Anderson I."/>
            <person name="Saunders E."/>
            <person name="Lapidus A."/>
            <person name="Nolan M."/>
            <person name="Lucas S."/>
            <person name="Tice H."/>
            <person name="Del Rio T.G."/>
            <person name="Cheng J.F."/>
            <person name="Han C."/>
            <person name="Tapia R."/>
            <person name="Goodwin L.A."/>
            <person name="Pitluck S."/>
            <person name="Liolios K."/>
            <person name="Mavromatis K."/>
            <person name="Pagani I."/>
            <person name="Ivanova N."/>
            <person name="Mikhailova N."/>
            <person name="Pati A."/>
            <person name="Chen A."/>
            <person name="Palaniappan K."/>
            <person name="Land M."/>
            <person name="Hauser L."/>
            <person name="Jeffries C.D."/>
            <person name="Chang Y.J."/>
            <person name="Brambilla E.M."/>
            <person name="Rohde M."/>
            <person name="Spring S."/>
            <person name="Goker M."/>
            <person name="Detter J.C."/>
            <person name="Woyke T."/>
            <person name="Bristow J."/>
            <person name="Eisen J.A."/>
            <person name="Markowitz V."/>
            <person name="Hugenholtz P."/>
            <person name="Kyrpides N.C."/>
            <person name="Klenk H.P."/>
        </authorList>
    </citation>
    <scope>NUCLEOTIDE SEQUENCE [LARGE SCALE GENOMIC DNA]</scope>
    <source>
        <strain evidence="9">DSM 15286 / JCM 11887 / CIR29812</strain>
    </source>
</reference>
<dbReference type="KEGG" id="tid:Thein_1591"/>
<dbReference type="GO" id="GO:0003729">
    <property type="term" value="F:mRNA binding"/>
    <property type="evidence" value="ECO:0007669"/>
    <property type="project" value="InterPro"/>
</dbReference>
<dbReference type="PaxDb" id="667014-Thein_1591"/>
<dbReference type="InterPro" id="IPR038570">
    <property type="entry name" value="HicA_sf"/>
</dbReference>
<evidence type="ECO:0000313" key="9">
    <source>
        <dbReference type="Proteomes" id="UP000006793"/>
    </source>
</evidence>
<dbReference type="RefSeq" id="WP_013908193.1">
    <property type="nucleotide sequence ID" value="NC_015681.1"/>
</dbReference>
<dbReference type="InParanoid" id="F8AAU0"/>
<keyword evidence="2" id="KW-1277">Toxin-antitoxin system</keyword>
<evidence type="ECO:0000256" key="3">
    <source>
        <dbReference type="ARBA" id="ARBA00022722"/>
    </source>
</evidence>
<dbReference type="GO" id="GO:0016787">
    <property type="term" value="F:hydrolase activity"/>
    <property type="evidence" value="ECO:0007669"/>
    <property type="project" value="UniProtKB-KW"/>
</dbReference>
<evidence type="ECO:0000256" key="5">
    <source>
        <dbReference type="ARBA" id="ARBA00022801"/>
    </source>
</evidence>
<dbReference type="InterPro" id="IPR012933">
    <property type="entry name" value="HicA_mRNA_interferase"/>
</dbReference>
<evidence type="ECO:0000256" key="4">
    <source>
        <dbReference type="ARBA" id="ARBA00022759"/>
    </source>
</evidence>
<dbReference type="HOGENOM" id="CLU_164851_6_0_0"/>
<dbReference type="PANTHER" id="PTHR34873:SF3">
    <property type="entry name" value="ADDICTION MODULE TOXIN, HICA FAMILY"/>
    <property type="match status" value="1"/>
</dbReference>
<keyword evidence="6" id="KW-0694">RNA-binding</keyword>
<dbReference type="STRING" id="667014.Thein_1591"/>
<gene>
    <name evidence="8" type="ordered locus">Thein_1591</name>
</gene>
<dbReference type="Pfam" id="PF07927">
    <property type="entry name" value="HicA_toxin"/>
    <property type="match status" value="1"/>
</dbReference>
<dbReference type="SUPFAM" id="SSF54786">
    <property type="entry name" value="YcfA/nrd intein domain"/>
    <property type="match status" value="1"/>
</dbReference>
<evidence type="ECO:0000256" key="2">
    <source>
        <dbReference type="ARBA" id="ARBA00022649"/>
    </source>
</evidence>
<sequence length="81" mass="9274">MSRLSPVKPELLIKFLESLGFVKARQKGSHIFFRHKDGRTATIPFHKGEEIGRGLLLKILRDVEVSKKDFIKWLSGNKKGN</sequence>
<organism evidence="8 9">
    <name type="scientific">Thermodesulfatator indicus (strain DSM 15286 / JCM 11887 / CIR29812)</name>
    <dbReference type="NCBI Taxonomy" id="667014"/>
    <lineage>
        <taxon>Bacteria</taxon>
        <taxon>Pseudomonadati</taxon>
        <taxon>Thermodesulfobacteriota</taxon>
        <taxon>Thermodesulfobacteria</taxon>
        <taxon>Thermodesulfobacteriales</taxon>
        <taxon>Thermodesulfatatoraceae</taxon>
        <taxon>Thermodesulfatator</taxon>
    </lineage>
</organism>
<reference evidence="9" key="1">
    <citation type="submission" date="2011-04" db="EMBL/GenBank/DDBJ databases">
        <title>The complete genome of Thermodesulfatator indicus DSM 15286.</title>
        <authorList>
            <person name="Lucas S."/>
            <person name="Copeland A."/>
            <person name="Lapidus A."/>
            <person name="Bruce D."/>
            <person name="Goodwin L."/>
            <person name="Pitluck S."/>
            <person name="Peters L."/>
            <person name="Kyrpides N."/>
            <person name="Mavromatis K."/>
            <person name="Pagani I."/>
            <person name="Ivanova N."/>
            <person name="Saunders L."/>
            <person name="Detter J.C."/>
            <person name="Tapia R."/>
            <person name="Han C."/>
            <person name="Land M."/>
            <person name="Hauser L."/>
            <person name="Markowitz V."/>
            <person name="Cheng J.-F."/>
            <person name="Hugenholtz P."/>
            <person name="Woyke T."/>
            <person name="Wu D."/>
            <person name="Spring S."/>
            <person name="Schroeder M."/>
            <person name="Brambilla E."/>
            <person name="Klenk H.-P."/>
            <person name="Eisen J.A."/>
        </authorList>
    </citation>
    <scope>NUCLEOTIDE SEQUENCE [LARGE SCALE GENOMIC DNA]</scope>
    <source>
        <strain evidence="9">DSM 15286 / JCM 11887 / CIR29812</strain>
    </source>
</reference>
<dbReference type="eggNOG" id="COG1724">
    <property type="taxonomic scope" value="Bacteria"/>
</dbReference>
<evidence type="ECO:0000256" key="7">
    <source>
        <dbReference type="ARBA" id="ARBA00023016"/>
    </source>
</evidence>
<keyword evidence="3" id="KW-0540">Nuclease</keyword>
<comment type="similarity">
    <text evidence="1">Belongs to the HicA mRNA interferase family.</text>
</comment>
<keyword evidence="9" id="KW-1185">Reference proteome</keyword>
<dbReference type="Proteomes" id="UP000006793">
    <property type="component" value="Chromosome"/>
</dbReference>
<evidence type="ECO:0000256" key="1">
    <source>
        <dbReference type="ARBA" id="ARBA00006620"/>
    </source>
</evidence>
<evidence type="ECO:0000256" key="6">
    <source>
        <dbReference type="ARBA" id="ARBA00022884"/>
    </source>
</evidence>
<name>F8AAU0_THEID</name>